<evidence type="ECO:0000313" key="4">
    <source>
        <dbReference type="Proteomes" id="UP000242258"/>
    </source>
</evidence>
<evidence type="ECO:0000256" key="1">
    <source>
        <dbReference type="ARBA" id="ARBA00022801"/>
    </source>
</evidence>
<evidence type="ECO:0000259" key="2">
    <source>
        <dbReference type="Pfam" id="PF00561"/>
    </source>
</evidence>
<proteinExistence type="predicted"/>
<organism evidence="3 4">
    <name type="scientific">Rheinheimera salexigens</name>
    <dbReference type="NCBI Taxonomy" id="1628148"/>
    <lineage>
        <taxon>Bacteria</taxon>
        <taxon>Pseudomonadati</taxon>
        <taxon>Pseudomonadota</taxon>
        <taxon>Gammaproteobacteria</taxon>
        <taxon>Chromatiales</taxon>
        <taxon>Chromatiaceae</taxon>
        <taxon>Rheinheimera</taxon>
    </lineage>
</organism>
<gene>
    <name evidence="3" type="ORF">BI198_09625</name>
</gene>
<dbReference type="InterPro" id="IPR000073">
    <property type="entry name" value="AB_hydrolase_1"/>
</dbReference>
<reference evidence="4" key="1">
    <citation type="submission" date="2016-09" db="EMBL/GenBank/DDBJ databases">
        <authorList>
            <person name="Wan X."/>
            <person name="Hou S."/>
        </authorList>
    </citation>
    <scope>NUCLEOTIDE SEQUENCE [LARGE SCALE GENOMIC DNA]</scope>
    <source>
        <strain evidence="4">KH87</strain>
    </source>
</reference>
<evidence type="ECO:0000313" key="3">
    <source>
        <dbReference type="EMBL" id="OEY69794.1"/>
    </source>
</evidence>
<dbReference type="GO" id="GO:0016787">
    <property type="term" value="F:hydrolase activity"/>
    <property type="evidence" value="ECO:0007669"/>
    <property type="project" value="UniProtKB-KW"/>
</dbReference>
<name>A0A1E7Q6H5_9GAMM</name>
<dbReference type="EMBL" id="MKEK01000001">
    <property type="protein sequence ID" value="OEY69794.1"/>
    <property type="molecule type" value="Genomic_DNA"/>
</dbReference>
<comment type="caution">
    <text evidence="3">The sequence shown here is derived from an EMBL/GenBank/DDBJ whole genome shotgun (WGS) entry which is preliminary data.</text>
</comment>
<dbReference type="InterPro" id="IPR029058">
    <property type="entry name" value="AB_hydrolase_fold"/>
</dbReference>
<keyword evidence="1" id="KW-0378">Hydrolase</keyword>
<dbReference type="PRINTS" id="PR00111">
    <property type="entry name" value="ABHYDROLASE"/>
</dbReference>
<keyword evidence="4" id="KW-1185">Reference proteome</keyword>
<dbReference type="PRINTS" id="PR00412">
    <property type="entry name" value="EPOXHYDRLASE"/>
</dbReference>
<protein>
    <submittedName>
        <fullName evidence="3">Acyl-CoA esterase</fullName>
    </submittedName>
</protein>
<accession>A0A1E7Q6H5</accession>
<feature type="domain" description="AB hydrolase-1" evidence="2">
    <location>
        <begin position="13"/>
        <end position="240"/>
    </location>
</feature>
<dbReference type="RefSeq" id="WP_070049364.1">
    <property type="nucleotide sequence ID" value="NZ_CBCSDO010000004.1"/>
</dbReference>
<sequence length="253" mass="27960">MLLHTHCTGSGDPIVLIHGLFGSYENLGIIARSLAEHYHVINIDVRNHGQSPHSEQMTYALMAEDVAETLDHLGLSKVSILGHSMGGKIAMAFALAHPERVDKLILADIAPVAYPARHQQILAGLSAVPLSQIQSRSDADKHLAHYINELGVRQFLLKSLAIQDDHYSWRFNLAALTEQYSKINGELDQKGSFTGECLFIKGELSDYILAEHKSQILAQFPKAQVKTIQGTGHWLHAEKPAIFSRLVQDFLSA</sequence>
<dbReference type="PANTHER" id="PTHR46118">
    <property type="entry name" value="PROTEIN ABHD11"/>
    <property type="match status" value="1"/>
</dbReference>
<dbReference type="PANTHER" id="PTHR46118:SF4">
    <property type="entry name" value="PROTEIN ABHD11"/>
    <property type="match status" value="1"/>
</dbReference>
<dbReference type="OrthoDB" id="9808398at2"/>
<dbReference type="Proteomes" id="UP000242258">
    <property type="component" value="Unassembled WGS sequence"/>
</dbReference>
<dbReference type="AlphaFoldDB" id="A0A1E7Q6H5"/>
<dbReference type="Pfam" id="PF00561">
    <property type="entry name" value="Abhydrolase_1"/>
    <property type="match status" value="1"/>
</dbReference>
<dbReference type="InterPro" id="IPR000639">
    <property type="entry name" value="Epox_hydrolase-like"/>
</dbReference>
<dbReference type="STRING" id="1628148.BI198_09625"/>
<dbReference type="SUPFAM" id="SSF53474">
    <property type="entry name" value="alpha/beta-Hydrolases"/>
    <property type="match status" value="1"/>
</dbReference>
<dbReference type="Gene3D" id="3.40.50.1820">
    <property type="entry name" value="alpha/beta hydrolase"/>
    <property type="match status" value="1"/>
</dbReference>